<feature type="compositionally biased region" description="Polar residues" evidence="1">
    <location>
        <begin position="256"/>
        <end position="272"/>
    </location>
</feature>
<feature type="region of interest" description="Disordered" evidence="1">
    <location>
        <begin position="250"/>
        <end position="305"/>
    </location>
</feature>
<dbReference type="InParanoid" id="F4X791"/>
<sequence>MIFLRGVFNRKKSANERVKRDEWAQQCGDASLLNAKHYNGTFTAIDFGSSVAIMSALHVRSDPGRERTVRFDSCNNRDNCTYKTTHPSRCPYRELYTFLQYTVLLTVLEFVLFDEILRRVVDAMVWFDGSDDRRIAHHSCGRISRLGIKRGSDHVRRKECHRHCILEMEGIVPVSSPDHKLASSSADNAIFWRSGFSYISPASVQCPMKKGEGVGGEEQEEKEEEDFNAFPKSFTHFYYSIKYVTETKPHSDAFGSYTTRRQSEKQTNSSGTEIRDHDNDNTKRPNVPGDNETRETAHTPTIEPR</sequence>
<protein>
    <submittedName>
        <fullName evidence="2">Uncharacterized protein</fullName>
    </submittedName>
</protein>
<dbReference type="STRING" id="103372.F4X791"/>
<dbReference type="AlphaFoldDB" id="F4X791"/>
<keyword evidence="3" id="KW-1185">Reference proteome</keyword>
<evidence type="ECO:0000256" key="1">
    <source>
        <dbReference type="SAM" id="MobiDB-lite"/>
    </source>
</evidence>
<dbReference type="EMBL" id="GL888828">
    <property type="protein sequence ID" value="EGI57703.1"/>
    <property type="molecule type" value="Genomic_DNA"/>
</dbReference>
<proteinExistence type="predicted"/>
<evidence type="ECO:0000313" key="2">
    <source>
        <dbReference type="EMBL" id="EGI57703.1"/>
    </source>
</evidence>
<feature type="compositionally biased region" description="Basic and acidic residues" evidence="1">
    <location>
        <begin position="273"/>
        <end position="283"/>
    </location>
</feature>
<evidence type="ECO:0000313" key="3">
    <source>
        <dbReference type="Proteomes" id="UP000007755"/>
    </source>
</evidence>
<name>F4X791_ACREC</name>
<organism evidence="3">
    <name type="scientific">Acromyrmex echinatior</name>
    <name type="common">Panamanian leafcutter ant</name>
    <name type="synonym">Acromyrmex octospinosus echinatior</name>
    <dbReference type="NCBI Taxonomy" id="103372"/>
    <lineage>
        <taxon>Eukaryota</taxon>
        <taxon>Metazoa</taxon>
        <taxon>Ecdysozoa</taxon>
        <taxon>Arthropoda</taxon>
        <taxon>Hexapoda</taxon>
        <taxon>Insecta</taxon>
        <taxon>Pterygota</taxon>
        <taxon>Neoptera</taxon>
        <taxon>Endopterygota</taxon>
        <taxon>Hymenoptera</taxon>
        <taxon>Apocrita</taxon>
        <taxon>Aculeata</taxon>
        <taxon>Formicoidea</taxon>
        <taxon>Formicidae</taxon>
        <taxon>Myrmicinae</taxon>
        <taxon>Acromyrmex</taxon>
    </lineage>
</organism>
<gene>
    <name evidence="2" type="ORF">G5I_14229</name>
</gene>
<reference evidence="2" key="1">
    <citation type="submission" date="2011-02" db="EMBL/GenBank/DDBJ databases">
        <title>The genome of the leaf-cutting ant Acromyrmex echinatior suggests key adaptations to social evolution and fungus farming.</title>
        <authorList>
            <person name="Nygaard S."/>
            <person name="Zhang G."/>
        </authorList>
    </citation>
    <scope>NUCLEOTIDE SEQUENCE</scope>
</reference>
<dbReference type="Proteomes" id="UP000007755">
    <property type="component" value="Unassembled WGS sequence"/>
</dbReference>
<accession>F4X791</accession>